<gene>
    <name evidence="2" type="ORF">ONB1V03_LOCUS17302</name>
</gene>
<evidence type="ECO:0000313" key="2">
    <source>
        <dbReference type="EMBL" id="CAD7660739.1"/>
    </source>
</evidence>
<feature type="non-terminal residue" evidence="2">
    <location>
        <position position="1"/>
    </location>
</feature>
<accession>A0A7R9QXN4</accession>
<dbReference type="AlphaFoldDB" id="A0A7R9QXN4"/>
<dbReference type="EMBL" id="CAJPVJ010021147">
    <property type="protein sequence ID" value="CAG2177875.1"/>
    <property type="molecule type" value="Genomic_DNA"/>
</dbReference>
<keyword evidence="1" id="KW-0732">Signal</keyword>
<feature type="chain" id="PRO_5036403862" evidence="1">
    <location>
        <begin position="21"/>
        <end position="74"/>
    </location>
</feature>
<keyword evidence="3" id="KW-1185">Reference proteome</keyword>
<sequence>MRLLYTLLAICVFVVSIVSGQWLYGRGGYGRGYGGGYGGYGGRSGMGFSGNGGIGIRQSGATLGNLGGIGGYYG</sequence>
<feature type="signal peptide" evidence="1">
    <location>
        <begin position="1"/>
        <end position="20"/>
    </location>
</feature>
<evidence type="ECO:0000256" key="1">
    <source>
        <dbReference type="SAM" id="SignalP"/>
    </source>
</evidence>
<dbReference type="Proteomes" id="UP000728032">
    <property type="component" value="Unassembled WGS sequence"/>
</dbReference>
<organism evidence="2">
    <name type="scientific">Oppiella nova</name>
    <dbReference type="NCBI Taxonomy" id="334625"/>
    <lineage>
        <taxon>Eukaryota</taxon>
        <taxon>Metazoa</taxon>
        <taxon>Ecdysozoa</taxon>
        <taxon>Arthropoda</taxon>
        <taxon>Chelicerata</taxon>
        <taxon>Arachnida</taxon>
        <taxon>Acari</taxon>
        <taxon>Acariformes</taxon>
        <taxon>Sarcoptiformes</taxon>
        <taxon>Oribatida</taxon>
        <taxon>Brachypylina</taxon>
        <taxon>Oppioidea</taxon>
        <taxon>Oppiidae</taxon>
        <taxon>Oppiella</taxon>
    </lineage>
</organism>
<protein>
    <submittedName>
        <fullName evidence="2">Uncharacterized protein</fullName>
    </submittedName>
</protein>
<name>A0A7R9QXN4_9ACAR</name>
<dbReference type="EMBL" id="OC935972">
    <property type="protein sequence ID" value="CAD7660739.1"/>
    <property type="molecule type" value="Genomic_DNA"/>
</dbReference>
<proteinExistence type="predicted"/>
<reference evidence="2" key="1">
    <citation type="submission" date="2020-11" db="EMBL/GenBank/DDBJ databases">
        <authorList>
            <person name="Tran Van P."/>
        </authorList>
    </citation>
    <scope>NUCLEOTIDE SEQUENCE</scope>
</reference>
<evidence type="ECO:0000313" key="3">
    <source>
        <dbReference type="Proteomes" id="UP000728032"/>
    </source>
</evidence>